<dbReference type="InterPro" id="IPR050114">
    <property type="entry name" value="UPF0173_UPF0282_UlaG_hydrolase"/>
</dbReference>
<keyword evidence="1 3" id="KW-0378">Hydrolase</keyword>
<comment type="caution">
    <text evidence="3">The sequence shown here is derived from an EMBL/GenBank/DDBJ whole genome shotgun (WGS) entry which is preliminary data.</text>
</comment>
<dbReference type="Gene3D" id="3.60.15.10">
    <property type="entry name" value="Ribonuclease Z/Hydroxyacylglutathione hydrolase-like"/>
    <property type="match status" value="1"/>
</dbReference>
<proteinExistence type="predicted"/>
<organism evidence="3 4">
    <name type="scientific">Ruminiclostridium hungatei</name>
    <name type="common">Clostridium hungatei</name>
    <dbReference type="NCBI Taxonomy" id="48256"/>
    <lineage>
        <taxon>Bacteria</taxon>
        <taxon>Bacillati</taxon>
        <taxon>Bacillota</taxon>
        <taxon>Clostridia</taxon>
        <taxon>Eubacteriales</taxon>
        <taxon>Oscillospiraceae</taxon>
        <taxon>Ruminiclostridium</taxon>
    </lineage>
</organism>
<gene>
    <name evidence="3" type="primary">ulaG</name>
    <name evidence="3" type="ORF">CLHUN_30330</name>
</gene>
<evidence type="ECO:0000256" key="1">
    <source>
        <dbReference type="ARBA" id="ARBA00022801"/>
    </source>
</evidence>
<reference evidence="3 4" key="1">
    <citation type="submission" date="2017-03" db="EMBL/GenBank/DDBJ databases">
        <title>Genome sequence of Clostridium hungatei DSM 14427.</title>
        <authorList>
            <person name="Poehlein A."/>
            <person name="Daniel R."/>
        </authorList>
    </citation>
    <scope>NUCLEOTIDE SEQUENCE [LARGE SCALE GENOMIC DNA]</scope>
    <source>
        <strain evidence="3 4">DSM 14427</strain>
    </source>
</reference>
<dbReference type="InterPro" id="IPR001279">
    <property type="entry name" value="Metallo-B-lactamas"/>
</dbReference>
<sequence>MNIKIFHVGGACFVLDVDEKIKIACDPFLKPEGTEYNFKSFKSKRVKPPIYDDSVFTDIKVWMITHGHADHIDEVGVSKIQEDSVVIACKNAVDILSGKRLSSLWVLDWNDTREMNIGQYKVSIRVIPAFHGNSLITRTLVGKVNGYYITISYGNEKKTIYVTSDTVYHGKVLKPLEKEKIDILIANLGEVRKDMNGGPLTMSVPMLKQMVNKISPRVVVPIHYDDFTHYETSKDEIESQGLKVFNQGEWISLL</sequence>
<dbReference type="PANTHER" id="PTHR43546">
    <property type="entry name" value="UPF0173 METAL-DEPENDENT HYDROLASE MJ1163-RELATED"/>
    <property type="match status" value="1"/>
</dbReference>
<accession>A0A1V4SIM3</accession>
<dbReference type="GO" id="GO:0016787">
    <property type="term" value="F:hydrolase activity"/>
    <property type="evidence" value="ECO:0007669"/>
    <property type="project" value="UniProtKB-KW"/>
</dbReference>
<evidence type="ECO:0000259" key="2">
    <source>
        <dbReference type="Pfam" id="PF12706"/>
    </source>
</evidence>
<dbReference type="STRING" id="48256.CLHUN_30330"/>
<dbReference type="OrthoDB" id="9805728at2"/>
<dbReference type="PANTHER" id="PTHR43546:SF9">
    <property type="entry name" value="L-ASCORBATE-6-PHOSPHATE LACTONASE ULAG-RELATED"/>
    <property type="match status" value="1"/>
</dbReference>
<evidence type="ECO:0000313" key="3">
    <source>
        <dbReference type="EMBL" id="OPX43091.1"/>
    </source>
</evidence>
<dbReference type="AlphaFoldDB" id="A0A1V4SIM3"/>
<dbReference type="InterPro" id="IPR036866">
    <property type="entry name" value="RibonucZ/Hydroxyglut_hydro"/>
</dbReference>
<evidence type="ECO:0000313" key="4">
    <source>
        <dbReference type="Proteomes" id="UP000191554"/>
    </source>
</evidence>
<feature type="domain" description="Metallo-beta-lactamase" evidence="2">
    <location>
        <begin position="44"/>
        <end position="224"/>
    </location>
</feature>
<dbReference type="SUPFAM" id="SSF56281">
    <property type="entry name" value="Metallo-hydrolase/oxidoreductase"/>
    <property type="match status" value="1"/>
</dbReference>
<protein>
    <submittedName>
        <fullName evidence="3">Putative L-ascorbate-6-phosphate lactonase UlaG</fullName>
        <ecNumber evidence="3">3.1.1.-</ecNumber>
    </submittedName>
</protein>
<dbReference type="RefSeq" id="WP_080065471.1">
    <property type="nucleotide sequence ID" value="NZ_MZGX01000021.1"/>
</dbReference>
<dbReference type="Proteomes" id="UP000191554">
    <property type="component" value="Unassembled WGS sequence"/>
</dbReference>
<dbReference type="Pfam" id="PF12706">
    <property type="entry name" value="Lactamase_B_2"/>
    <property type="match status" value="1"/>
</dbReference>
<dbReference type="EC" id="3.1.1.-" evidence="3"/>
<keyword evidence="4" id="KW-1185">Reference proteome</keyword>
<name>A0A1V4SIM3_RUMHU</name>
<dbReference type="EMBL" id="MZGX01000021">
    <property type="protein sequence ID" value="OPX43091.1"/>
    <property type="molecule type" value="Genomic_DNA"/>
</dbReference>